<gene>
    <name evidence="1" type="ORF">Cha6605_3388</name>
</gene>
<sequence>MSIGLTVLLAIVGVVLLYCALEHFSKKSRADQIFEEWQRKGTVDPDTRRRAIVIAGHDMGRIERLLDSARRSNPDRSEQWYWEKILYDMERDRGV</sequence>
<dbReference type="HOGENOM" id="CLU_176870_0_0_3"/>
<proteinExistence type="predicted"/>
<dbReference type="KEGG" id="cmp:Cha6605_3388"/>
<dbReference type="AlphaFoldDB" id="K9UH07"/>
<dbReference type="Proteomes" id="UP000010366">
    <property type="component" value="Chromosome"/>
</dbReference>
<reference evidence="1 2" key="1">
    <citation type="submission" date="2012-05" db="EMBL/GenBank/DDBJ databases">
        <title>Finished chromosome of genome of Chamaesiphon sp. PCC 6605.</title>
        <authorList>
            <consortium name="US DOE Joint Genome Institute"/>
            <person name="Gugger M."/>
            <person name="Coursin T."/>
            <person name="Rippka R."/>
            <person name="Tandeau De Marsac N."/>
            <person name="Huntemann M."/>
            <person name="Wei C.-L."/>
            <person name="Han J."/>
            <person name="Detter J.C."/>
            <person name="Han C."/>
            <person name="Tapia R."/>
            <person name="Chen A."/>
            <person name="Kyrpides N."/>
            <person name="Mavromatis K."/>
            <person name="Markowitz V."/>
            <person name="Szeto E."/>
            <person name="Ivanova N."/>
            <person name="Pagani I."/>
            <person name="Pati A."/>
            <person name="Goodwin L."/>
            <person name="Nordberg H.P."/>
            <person name="Cantor M.N."/>
            <person name="Hua S.X."/>
            <person name="Woyke T."/>
            <person name="Kerfeld C.A."/>
        </authorList>
    </citation>
    <scope>NUCLEOTIDE SEQUENCE [LARGE SCALE GENOMIC DNA]</scope>
    <source>
        <strain evidence="2">ATCC 27169 / PCC 6605</strain>
    </source>
</reference>
<evidence type="ECO:0000313" key="2">
    <source>
        <dbReference type="Proteomes" id="UP000010366"/>
    </source>
</evidence>
<accession>K9UH07</accession>
<organism evidence="1 2">
    <name type="scientific">Chamaesiphon minutus (strain ATCC 27169 / PCC 6605)</name>
    <dbReference type="NCBI Taxonomy" id="1173020"/>
    <lineage>
        <taxon>Bacteria</taxon>
        <taxon>Bacillati</taxon>
        <taxon>Cyanobacteriota</taxon>
        <taxon>Cyanophyceae</taxon>
        <taxon>Gomontiellales</taxon>
        <taxon>Chamaesiphonaceae</taxon>
        <taxon>Chamaesiphon</taxon>
    </lineage>
</organism>
<dbReference type="OrthoDB" id="486403at2"/>
<dbReference type="EMBL" id="CP003600">
    <property type="protein sequence ID" value="AFY94387.1"/>
    <property type="molecule type" value="Genomic_DNA"/>
</dbReference>
<keyword evidence="2" id="KW-1185">Reference proteome</keyword>
<dbReference type="RefSeq" id="WP_015160521.1">
    <property type="nucleotide sequence ID" value="NC_019697.1"/>
</dbReference>
<evidence type="ECO:0000313" key="1">
    <source>
        <dbReference type="EMBL" id="AFY94387.1"/>
    </source>
</evidence>
<protein>
    <submittedName>
        <fullName evidence="1">Uncharacterized protein</fullName>
    </submittedName>
</protein>
<name>K9UH07_CHAP6</name>